<evidence type="ECO:0000256" key="1">
    <source>
        <dbReference type="ARBA" id="ARBA00023015"/>
    </source>
</evidence>
<dbReference type="SUPFAM" id="SSF46689">
    <property type="entry name" value="Homeodomain-like"/>
    <property type="match status" value="1"/>
</dbReference>
<evidence type="ECO:0000256" key="3">
    <source>
        <dbReference type="ARBA" id="ARBA00023163"/>
    </source>
</evidence>
<dbReference type="InterPro" id="IPR004111">
    <property type="entry name" value="Repressor_TetR_C"/>
</dbReference>
<feature type="region of interest" description="Disordered" evidence="5">
    <location>
        <begin position="1"/>
        <end position="25"/>
    </location>
</feature>
<dbReference type="PANTHER" id="PTHR30055:SF151">
    <property type="entry name" value="TRANSCRIPTIONAL REGULATORY PROTEIN"/>
    <property type="match status" value="1"/>
</dbReference>
<feature type="DNA-binding region" description="H-T-H motif" evidence="4">
    <location>
        <begin position="74"/>
        <end position="93"/>
    </location>
</feature>
<reference evidence="8" key="1">
    <citation type="journal article" date="2019" name="Int. J. Syst. Evol. Microbiol.">
        <title>The Global Catalogue of Microorganisms (GCM) 10K type strain sequencing project: providing services to taxonomists for standard genome sequencing and annotation.</title>
        <authorList>
            <consortium name="The Broad Institute Genomics Platform"/>
            <consortium name="The Broad Institute Genome Sequencing Center for Infectious Disease"/>
            <person name="Wu L."/>
            <person name="Ma J."/>
        </authorList>
    </citation>
    <scope>NUCLEOTIDE SEQUENCE [LARGE SCALE GENOMIC DNA]</scope>
    <source>
        <strain evidence="8">JCM 17441</strain>
    </source>
</reference>
<dbReference type="SUPFAM" id="SSF48498">
    <property type="entry name" value="Tetracyclin repressor-like, C-terminal domain"/>
    <property type="match status" value="1"/>
</dbReference>
<dbReference type="Gene3D" id="1.10.10.60">
    <property type="entry name" value="Homeodomain-like"/>
    <property type="match status" value="1"/>
</dbReference>
<keyword evidence="2 4" id="KW-0238">DNA-binding</keyword>
<organism evidence="7 8">
    <name type="scientific">Dactylosporangium darangshiense</name>
    <dbReference type="NCBI Taxonomy" id="579108"/>
    <lineage>
        <taxon>Bacteria</taxon>
        <taxon>Bacillati</taxon>
        <taxon>Actinomycetota</taxon>
        <taxon>Actinomycetes</taxon>
        <taxon>Micromonosporales</taxon>
        <taxon>Micromonosporaceae</taxon>
        <taxon>Dactylosporangium</taxon>
    </lineage>
</organism>
<dbReference type="EMBL" id="BAABAT010000040">
    <property type="protein sequence ID" value="GAA4260331.1"/>
    <property type="molecule type" value="Genomic_DNA"/>
</dbReference>
<evidence type="ECO:0000256" key="2">
    <source>
        <dbReference type="ARBA" id="ARBA00023125"/>
    </source>
</evidence>
<sequence length="267" mass="28949">MTPRKSSGRGAGPVAPDRTRTDDADLEALPPGLAAAWGVVDTEGRRGPKPAHSVEEIVAAATELADEEGIAAASLPKVAGRIGVTTNALYRYVSSKEELIVLLADRAWGDPPALPAGDWRAAAALWSRQLFERFVSRPWLLDVPTTVPLTPHNAAWLDALITVLKPTGMAAQQMLTCAYLLDSHARYVANLRRNTPTPAALRRANPDQQRAMRAVRVFLDSQLRSRNLHAVADVMEDPAFLADEPSLDGFEFGLARILDGIEAHVQR</sequence>
<dbReference type="Proteomes" id="UP001500620">
    <property type="component" value="Unassembled WGS sequence"/>
</dbReference>
<gene>
    <name evidence="7" type="ORF">GCM10022255_088550</name>
</gene>
<dbReference type="InterPro" id="IPR001647">
    <property type="entry name" value="HTH_TetR"/>
</dbReference>
<keyword evidence="1" id="KW-0805">Transcription regulation</keyword>
<protein>
    <submittedName>
        <fullName evidence="7">TetR/AcrR family transcriptional regulator</fullName>
    </submittedName>
</protein>
<dbReference type="PANTHER" id="PTHR30055">
    <property type="entry name" value="HTH-TYPE TRANSCRIPTIONAL REGULATOR RUTR"/>
    <property type="match status" value="1"/>
</dbReference>
<evidence type="ECO:0000313" key="8">
    <source>
        <dbReference type="Proteomes" id="UP001500620"/>
    </source>
</evidence>
<comment type="caution">
    <text evidence="7">The sequence shown here is derived from an EMBL/GenBank/DDBJ whole genome shotgun (WGS) entry which is preliminary data.</text>
</comment>
<dbReference type="InterPro" id="IPR050109">
    <property type="entry name" value="HTH-type_TetR-like_transc_reg"/>
</dbReference>
<dbReference type="Pfam" id="PF00440">
    <property type="entry name" value="TetR_N"/>
    <property type="match status" value="1"/>
</dbReference>
<accession>A0ABP8DNE7</accession>
<keyword evidence="8" id="KW-1185">Reference proteome</keyword>
<dbReference type="InterPro" id="IPR009057">
    <property type="entry name" value="Homeodomain-like_sf"/>
</dbReference>
<dbReference type="PRINTS" id="PR00455">
    <property type="entry name" value="HTHTETR"/>
</dbReference>
<dbReference type="PROSITE" id="PS50977">
    <property type="entry name" value="HTH_TETR_2"/>
    <property type="match status" value="1"/>
</dbReference>
<evidence type="ECO:0000256" key="5">
    <source>
        <dbReference type="SAM" id="MobiDB-lite"/>
    </source>
</evidence>
<evidence type="ECO:0000313" key="7">
    <source>
        <dbReference type="EMBL" id="GAA4260331.1"/>
    </source>
</evidence>
<evidence type="ECO:0000259" key="6">
    <source>
        <dbReference type="PROSITE" id="PS50977"/>
    </source>
</evidence>
<name>A0ABP8DNE7_9ACTN</name>
<dbReference type="InterPro" id="IPR036271">
    <property type="entry name" value="Tet_transcr_reg_TetR-rel_C_sf"/>
</dbReference>
<dbReference type="Gene3D" id="1.10.357.10">
    <property type="entry name" value="Tetracycline Repressor, domain 2"/>
    <property type="match status" value="1"/>
</dbReference>
<proteinExistence type="predicted"/>
<feature type="domain" description="HTH tetR-type" evidence="6">
    <location>
        <begin position="51"/>
        <end position="111"/>
    </location>
</feature>
<dbReference type="Pfam" id="PF02909">
    <property type="entry name" value="TetR_C_1"/>
    <property type="match status" value="1"/>
</dbReference>
<evidence type="ECO:0000256" key="4">
    <source>
        <dbReference type="PROSITE-ProRule" id="PRU00335"/>
    </source>
</evidence>
<keyword evidence="3" id="KW-0804">Transcription</keyword>
<dbReference type="RefSeq" id="WP_345137253.1">
    <property type="nucleotide sequence ID" value="NZ_BAABAT010000040.1"/>
</dbReference>